<protein>
    <recommendedName>
        <fullName evidence="3">Flagellar biosynthetic protein FlhB</fullName>
    </recommendedName>
</protein>
<evidence type="ECO:0000256" key="11">
    <source>
        <dbReference type="ARBA" id="ARBA00023225"/>
    </source>
</evidence>
<evidence type="ECO:0000313" key="14">
    <source>
        <dbReference type="EMBL" id="VAX03663.1"/>
    </source>
</evidence>
<keyword evidence="14" id="KW-0966">Cell projection</keyword>
<keyword evidence="6 13" id="KW-0812">Transmembrane</keyword>
<dbReference type="GO" id="GO:0044780">
    <property type="term" value="P:bacterial-type flagellum assembly"/>
    <property type="evidence" value="ECO:0007669"/>
    <property type="project" value="InterPro"/>
</dbReference>
<dbReference type="GO" id="GO:0005886">
    <property type="term" value="C:plasma membrane"/>
    <property type="evidence" value="ECO:0007669"/>
    <property type="project" value="UniProtKB-SubCell"/>
</dbReference>
<evidence type="ECO:0000256" key="4">
    <source>
        <dbReference type="ARBA" id="ARBA00022448"/>
    </source>
</evidence>
<dbReference type="PRINTS" id="PR00950">
    <property type="entry name" value="TYPE3IMSPROT"/>
</dbReference>
<dbReference type="InterPro" id="IPR006135">
    <property type="entry name" value="T3SS_substrate_exporter"/>
</dbReference>
<feature type="transmembrane region" description="Helical" evidence="13">
    <location>
        <begin position="191"/>
        <end position="212"/>
    </location>
</feature>
<evidence type="ECO:0000256" key="3">
    <source>
        <dbReference type="ARBA" id="ARBA00021622"/>
    </source>
</evidence>
<dbReference type="AlphaFoldDB" id="A0A3B1AV57"/>
<sequence>MAESETGQERTEEATEKRKKESRDKGEVVRSKELTTLVMMLVSGAGFVFLGSALVQDLMQVLRAHLSIERAQIFDLASYPGLLFETLKFSLFSVMPLFILLVVVAIVAPMALGGWTFSIKPLQPELKKMDPIKGLGRVFSLKGLMELAKALAKFLLVGSVAYFLLKNNIEGFVSLGNESLVQGISRMGEELMWMFILLSSALFFVVLLDTPFQIWDHNRKQKMTLQEVKDERKETDGNPEVKSKIRQTQQEISQRRMMEEVPKADVVITNPTHFAVALRYDQSNMGAPIVVALGADEIAGHIRRIAVANDVPLLSAPPLARSLYYHCELNEEIPGGLFLAVAQVLAYVYQLRQYEFNGGVAPEFDTDVPIPDDLKRDIE</sequence>
<evidence type="ECO:0000256" key="7">
    <source>
        <dbReference type="ARBA" id="ARBA00022795"/>
    </source>
</evidence>
<name>A0A3B1AV57_9ZZZZ</name>
<keyword evidence="5" id="KW-1003">Cell membrane</keyword>
<dbReference type="PANTHER" id="PTHR30531">
    <property type="entry name" value="FLAGELLAR BIOSYNTHETIC PROTEIN FLHB"/>
    <property type="match status" value="1"/>
</dbReference>
<dbReference type="PANTHER" id="PTHR30531:SF12">
    <property type="entry name" value="FLAGELLAR BIOSYNTHETIC PROTEIN FLHB"/>
    <property type="match status" value="1"/>
</dbReference>
<comment type="subcellular location">
    <subcellularLocation>
        <location evidence="1">Cell membrane</location>
        <topology evidence="1">Multi-pass membrane protein</topology>
    </subcellularLocation>
</comment>
<evidence type="ECO:0000256" key="2">
    <source>
        <dbReference type="ARBA" id="ARBA00010690"/>
    </source>
</evidence>
<keyword evidence="7" id="KW-1005">Bacterial flagellum biogenesis</keyword>
<keyword evidence="14" id="KW-0969">Cilium</keyword>
<evidence type="ECO:0000256" key="12">
    <source>
        <dbReference type="SAM" id="MobiDB-lite"/>
    </source>
</evidence>
<dbReference type="SUPFAM" id="SSF160544">
    <property type="entry name" value="EscU C-terminal domain-like"/>
    <property type="match status" value="1"/>
</dbReference>
<evidence type="ECO:0000256" key="1">
    <source>
        <dbReference type="ARBA" id="ARBA00004651"/>
    </source>
</evidence>
<keyword evidence="9 13" id="KW-1133">Transmembrane helix</keyword>
<evidence type="ECO:0000256" key="9">
    <source>
        <dbReference type="ARBA" id="ARBA00022989"/>
    </source>
</evidence>
<dbReference type="Pfam" id="PF01312">
    <property type="entry name" value="Bac_export_2"/>
    <property type="match status" value="1"/>
</dbReference>
<feature type="transmembrane region" description="Helical" evidence="13">
    <location>
        <begin position="34"/>
        <end position="55"/>
    </location>
</feature>
<organism evidence="14">
    <name type="scientific">hydrothermal vent metagenome</name>
    <dbReference type="NCBI Taxonomy" id="652676"/>
    <lineage>
        <taxon>unclassified sequences</taxon>
        <taxon>metagenomes</taxon>
        <taxon>ecological metagenomes</taxon>
    </lineage>
</organism>
<reference evidence="14" key="1">
    <citation type="submission" date="2018-06" db="EMBL/GenBank/DDBJ databases">
        <authorList>
            <person name="Zhirakovskaya E."/>
        </authorList>
    </citation>
    <scope>NUCLEOTIDE SEQUENCE</scope>
</reference>
<keyword evidence="11" id="KW-1006">Bacterial flagellum protein export</keyword>
<dbReference type="NCBIfam" id="TIGR00328">
    <property type="entry name" value="flhB"/>
    <property type="match status" value="1"/>
</dbReference>
<dbReference type="Gene3D" id="3.40.1690.10">
    <property type="entry name" value="secretion proteins EscU"/>
    <property type="match status" value="1"/>
</dbReference>
<feature type="transmembrane region" description="Helical" evidence="13">
    <location>
        <begin position="97"/>
        <end position="119"/>
    </location>
</feature>
<feature type="region of interest" description="Disordered" evidence="12">
    <location>
        <begin position="1"/>
        <end position="26"/>
    </location>
</feature>
<evidence type="ECO:0000256" key="6">
    <source>
        <dbReference type="ARBA" id="ARBA00022692"/>
    </source>
</evidence>
<keyword evidence="8" id="KW-0653">Protein transport</keyword>
<dbReference type="InterPro" id="IPR029025">
    <property type="entry name" value="T3SS_substrate_exporter_C"/>
</dbReference>
<evidence type="ECO:0000256" key="13">
    <source>
        <dbReference type="SAM" id="Phobius"/>
    </source>
</evidence>
<keyword evidence="10 13" id="KW-0472">Membrane</keyword>
<evidence type="ECO:0000256" key="5">
    <source>
        <dbReference type="ARBA" id="ARBA00022475"/>
    </source>
</evidence>
<dbReference type="InterPro" id="IPR006136">
    <property type="entry name" value="FlhB"/>
</dbReference>
<accession>A0A3B1AV57</accession>
<evidence type="ECO:0000256" key="8">
    <source>
        <dbReference type="ARBA" id="ARBA00022927"/>
    </source>
</evidence>
<gene>
    <name evidence="14" type="ORF">MNBD_GAMMA19-61</name>
</gene>
<proteinExistence type="inferred from homology"/>
<keyword evidence="14" id="KW-0282">Flagellum</keyword>
<feature type="compositionally biased region" description="Basic and acidic residues" evidence="12">
    <location>
        <begin position="7"/>
        <end position="26"/>
    </location>
</feature>
<dbReference type="EMBL" id="UOFV01000417">
    <property type="protein sequence ID" value="VAX03663.1"/>
    <property type="molecule type" value="Genomic_DNA"/>
</dbReference>
<dbReference type="GO" id="GO:0009306">
    <property type="term" value="P:protein secretion"/>
    <property type="evidence" value="ECO:0007669"/>
    <property type="project" value="InterPro"/>
</dbReference>
<comment type="similarity">
    <text evidence="2">Belongs to the type III secretion exporter family.</text>
</comment>
<keyword evidence="4" id="KW-0813">Transport</keyword>
<evidence type="ECO:0000256" key="10">
    <source>
        <dbReference type="ARBA" id="ARBA00023136"/>
    </source>
</evidence>